<evidence type="ECO:0000313" key="1">
    <source>
        <dbReference type="EMBL" id="TFW24873.1"/>
    </source>
</evidence>
<accession>A0A4Y9SNX0</accession>
<keyword evidence="2" id="KW-1185">Reference proteome</keyword>
<dbReference type="CDD" id="cd10933">
    <property type="entry name" value="CE4_u9"/>
    <property type="match status" value="1"/>
</dbReference>
<reference evidence="1 2" key="1">
    <citation type="submission" date="2019-03" db="EMBL/GenBank/DDBJ databases">
        <title>Draft Genome Sequence of Massilia arenosa sp. nov., a Novel Massilia Species Isolated from a Sandy-loam Maize Soil.</title>
        <authorList>
            <person name="Raths R."/>
            <person name="Peta V."/>
            <person name="Bucking H."/>
        </authorList>
    </citation>
    <scope>NUCLEOTIDE SEQUENCE [LARGE SCALE GENOMIC DNA]</scope>
    <source>
        <strain evidence="1 2">MC02</strain>
    </source>
</reference>
<comment type="caution">
    <text evidence="1">The sequence shown here is derived from an EMBL/GenBank/DDBJ whole genome shotgun (WGS) entry which is preliminary data.</text>
</comment>
<dbReference type="EMBL" id="SPVF01000081">
    <property type="protein sequence ID" value="TFW24873.1"/>
    <property type="molecule type" value="Genomic_DNA"/>
</dbReference>
<dbReference type="OrthoDB" id="8597776at2"/>
<protein>
    <submittedName>
        <fullName evidence="1">Polysaccharide deacetylase</fullName>
    </submittedName>
</protein>
<sequence>MLDVFLTNDVEIWCNGWDNLDAAFPSSFRKYIHGPTARGEFGLTYQFQVLNDHGLRGVFFIEPLFARRFGQAPLDEIVGLTKAAGQEIQLHLHTEWADEATPALVPGMTRKRQNIRDFTYEEQTTLIGIGLDLLRQAGAHEVNAFRAGSFGFNRDTLRALAAHGIRFDSSYNPTMYGLESGLAPGAMLTEPYLEDGVYEFPLTVYRDGRGLRHTQLTSCSTAELEGLLWQALEQGRQSFVLLFHSFELLTSSKERADPVVLDRFRKLCRFLEKNSDCFNTRGFVGLEPRAVGPQPDPLTSPLYRTGFRMMQQALRRAYG</sequence>
<dbReference type="SUPFAM" id="SSF88713">
    <property type="entry name" value="Glycoside hydrolase/deacetylase"/>
    <property type="match status" value="1"/>
</dbReference>
<evidence type="ECO:0000313" key="2">
    <source>
        <dbReference type="Proteomes" id="UP000298438"/>
    </source>
</evidence>
<dbReference type="AlphaFoldDB" id="A0A4Y9SNX0"/>
<proteinExistence type="predicted"/>
<dbReference type="Proteomes" id="UP000298438">
    <property type="component" value="Unassembled WGS sequence"/>
</dbReference>
<name>A0A4Y9SNX0_9BURK</name>
<dbReference type="Gene3D" id="3.20.20.370">
    <property type="entry name" value="Glycoside hydrolase/deacetylase"/>
    <property type="match status" value="1"/>
</dbReference>
<dbReference type="RefSeq" id="WP_135206262.1">
    <property type="nucleotide sequence ID" value="NZ_SPVF01000081.1"/>
</dbReference>
<dbReference type="GO" id="GO:0005975">
    <property type="term" value="P:carbohydrate metabolic process"/>
    <property type="evidence" value="ECO:0007669"/>
    <property type="project" value="InterPro"/>
</dbReference>
<dbReference type="InterPro" id="IPR011330">
    <property type="entry name" value="Glyco_hydro/deAcase_b/a-brl"/>
</dbReference>
<gene>
    <name evidence="1" type="ORF">E4L96_05745</name>
</gene>
<organism evidence="1 2">
    <name type="scientific">Zemynaea arenosa</name>
    <dbReference type="NCBI Taxonomy" id="2561931"/>
    <lineage>
        <taxon>Bacteria</taxon>
        <taxon>Pseudomonadati</taxon>
        <taxon>Pseudomonadota</taxon>
        <taxon>Betaproteobacteria</taxon>
        <taxon>Burkholderiales</taxon>
        <taxon>Oxalobacteraceae</taxon>
        <taxon>Telluria group</taxon>
        <taxon>Zemynaea</taxon>
    </lineage>
</organism>